<reference evidence="2 3" key="1">
    <citation type="submission" date="2015-10" db="EMBL/GenBank/DDBJ databases">
        <title>Full genome of DAOMC 229536 Phialocephala scopiformis, a fungal endophyte of spruce producing the potent anti-insectan compound rugulosin.</title>
        <authorList>
            <consortium name="DOE Joint Genome Institute"/>
            <person name="Walker A.K."/>
            <person name="Frasz S.L."/>
            <person name="Seifert K.A."/>
            <person name="Miller J.D."/>
            <person name="Mondo S.J."/>
            <person name="Labutti K."/>
            <person name="Lipzen A."/>
            <person name="Dockter R."/>
            <person name="Kennedy M."/>
            <person name="Grigoriev I.V."/>
            <person name="Spatafora J.W."/>
        </authorList>
    </citation>
    <scope>NUCLEOTIDE SEQUENCE [LARGE SCALE GENOMIC DNA]</scope>
    <source>
        <strain evidence="2 3">CBS 120377</strain>
    </source>
</reference>
<dbReference type="Proteomes" id="UP000070700">
    <property type="component" value="Unassembled WGS sequence"/>
</dbReference>
<dbReference type="KEGG" id="psco:LY89DRAFT_740700"/>
<dbReference type="OrthoDB" id="10308338at2759"/>
<dbReference type="EMBL" id="KQ947431">
    <property type="protein sequence ID" value="KUJ09618.1"/>
    <property type="molecule type" value="Genomic_DNA"/>
</dbReference>
<evidence type="ECO:0000313" key="3">
    <source>
        <dbReference type="Proteomes" id="UP000070700"/>
    </source>
</evidence>
<name>A0A132BB63_MOLSC</name>
<accession>A0A132BB63</accession>
<dbReference type="InParanoid" id="A0A132BB63"/>
<feature type="signal peptide" evidence="1">
    <location>
        <begin position="1"/>
        <end position="19"/>
    </location>
</feature>
<protein>
    <submittedName>
        <fullName evidence="2">Uncharacterized protein</fullName>
    </submittedName>
</protein>
<evidence type="ECO:0000256" key="1">
    <source>
        <dbReference type="SAM" id="SignalP"/>
    </source>
</evidence>
<gene>
    <name evidence="2" type="ORF">LY89DRAFT_740700</name>
</gene>
<organism evidence="2 3">
    <name type="scientific">Mollisia scopiformis</name>
    <name type="common">Conifer needle endophyte fungus</name>
    <name type="synonym">Phialocephala scopiformis</name>
    <dbReference type="NCBI Taxonomy" id="149040"/>
    <lineage>
        <taxon>Eukaryota</taxon>
        <taxon>Fungi</taxon>
        <taxon>Dikarya</taxon>
        <taxon>Ascomycota</taxon>
        <taxon>Pezizomycotina</taxon>
        <taxon>Leotiomycetes</taxon>
        <taxon>Helotiales</taxon>
        <taxon>Mollisiaceae</taxon>
        <taxon>Mollisia</taxon>
    </lineage>
</organism>
<feature type="chain" id="PRO_5007288088" evidence="1">
    <location>
        <begin position="20"/>
        <end position="118"/>
    </location>
</feature>
<dbReference type="AlphaFoldDB" id="A0A132BB63"/>
<dbReference type="RefSeq" id="XP_018063973.1">
    <property type="nucleotide sequence ID" value="XM_018220621.1"/>
</dbReference>
<sequence>MKFSHSLTLLLVSATHALAAPTPSVPSVTLTFRDSHGTVTLRQDIPLNNLVVSIPPSPLASTADKWADFDNVWCGIGSPPGAPASTVSWDKEDVTHFSPPILVGFIRCCRGTKEKCER</sequence>
<keyword evidence="1" id="KW-0732">Signal</keyword>
<proteinExistence type="predicted"/>
<evidence type="ECO:0000313" key="2">
    <source>
        <dbReference type="EMBL" id="KUJ09618.1"/>
    </source>
</evidence>
<keyword evidence="3" id="KW-1185">Reference proteome</keyword>
<dbReference type="GeneID" id="28830347"/>